<feature type="transmembrane region" description="Helical" evidence="16">
    <location>
        <begin position="113"/>
        <end position="139"/>
    </location>
</feature>
<dbReference type="CDD" id="cd17546">
    <property type="entry name" value="REC_hyHK_CKI1_RcsC-like"/>
    <property type="match status" value="1"/>
</dbReference>
<keyword evidence="8 16" id="KW-0812">Transmembrane</keyword>
<dbReference type="Gene3D" id="2.10.70.100">
    <property type="match status" value="1"/>
</dbReference>
<dbReference type="InterPro" id="IPR013656">
    <property type="entry name" value="PAS_4"/>
</dbReference>
<dbReference type="Pfam" id="PF01627">
    <property type="entry name" value="Hpt"/>
    <property type="match status" value="1"/>
</dbReference>
<keyword evidence="10" id="KW-0547">Nucleotide-binding</keyword>
<dbReference type="PROSITE" id="PS50112">
    <property type="entry name" value="PAS"/>
    <property type="match status" value="1"/>
</dbReference>
<evidence type="ECO:0000256" key="6">
    <source>
        <dbReference type="ARBA" id="ARBA00022553"/>
    </source>
</evidence>
<feature type="transmembrane region" description="Helical" evidence="16">
    <location>
        <begin position="261"/>
        <end position="283"/>
    </location>
</feature>
<keyword evidence="10" id="KW-0067">ATP-binding</keyword>
<evidence type="ECO:0000256" key="10">
    <source>
        <dbReference type="ARBA" id="ARBA00022840"/>
    </source>
</evidence>
<dbReference type="InterPro" id="IPR035965">
    <property type="entry name" value="PAS-like_dom_sf"/>
</dbReference>
<evidence type="ECO:0000256" key="5">
    <source>
        <dbReference type="ARBA" id="ARBA00022519"/>
    </source>
</evidence>
<dbReference type="InterPro" id="IPR004358">
    <property type="entry name" value="Sig_transdc_His_kin-like_C"/>
</dbReference>
<dbReference type="Pfam" id="PF00072">
    <property type="entry name" value="Response_reg"/>
    <property type="match status" value="1"/>
</dbReference>
<evidence type="ECO:0000259" key="21">
    <source>
        <dbReference type="PROSITE" id="PS50894"/>
    </source>
</evidence>
<keyword evidence="23" id="KW-1185">Reference proteome</keyword>
<feature type="transmembrane region" description="Helical" evidence="16">
    <location>
        <begin position="31"/>
        <end position="49"/>
    </location>
</feature>
<dbReference type="InterPro" id="IPR036641">
    <property type="entry name" value="HPT_dom_sf"/>
</dbReference>
<keyword evidence="13 16" id="KW-0472">Membrane</keyword>
<dbReference type="SUPFAM" id="SSF47226">
    <property type="entry name" value="Histidine-containing phosphotransfer domain, HPT domain"/>
    <property type="match status" value="1"/>
</dbReference>
<dbReference type="CDD" id="cd00130">
    <property type="entry name" value="PAS"/>
    <property type="match status" value="2"/>
</dbReference>
<feature type="transmembrane region" description="Helical" evidence="16">
    <location>
        <begin position="221"/>
        <end position="240"/>
    </location>
</feature>
<protein>
    <recommendedName>
        <fullName evidence="3">histidine kinase</fullName>
        <ecNumber evidence="3">2.7.13.3</ecNumber>
    </recommendedName>
</protein>
<dbReference type="InterPro" id="IPR008207">
    <property type="entry name" value="Sig_transdc_His_kin_Hpt_dom"/>
</dbReference>
<evidence type="ECO:0000256" key="9">
    <source>
        <dbReference type="ARBA" id="ARBA00022777"/>
    </source>
</evidence>
<dbReference type="RefSeq" id="WP_250750666.1">
    <property type="nucleotide sequence ID" value="NZ_CP098401.1"/>
</dbReference>
<dbReference type="InterPro" id="IPR001789">
    <property type="entry name" value="Sig_transdc_resp-reg_receiver"/>
</dbReference>
<dbReference type="SMART" id="SM00387">
    <property type="entry name" value="HATPase_c"/>
    <property type="match status" value="1"/>
</dbReference>
<dbReference type="InterPro" id="IPR000700">
    <property type="entry name" value="PAS-assoc_C"/>
</dbReference>
<dbReference type="Gene3D" id="1.20.120.160">
    <property type="entry name" value="HPT domain"/>
    <property type="match status" value="1"/>
</dbReference>
<dbReference type="EC" id="2.7.13.3" evidence="3"/>
<dbReference type="SMART" id="SM00091">
    <property type="entry name" value="PAS"/>
    <property type="match status" value="3"/>
</dbReference>
<dbReference type="SUPFAM" id="SSF55874">
    <property type="entry name" value="ATPase domain of HSP90 chaperone/DNA topoisomerase II/histidine kinase"/>
    <property type="match status" value="1"/>
</dbReference>
<evidence type="ECO:0000256" key="4">
    <source>
        <dbReference type="ARBA" id="ARBA00022475"/>
    </source>
</evidence>
<dbReference type="InterPro" id="IPR036097">
    <property type="entry name" value="HisK_dim/P_sf"/>
</dbReference>
<dbReference type="PROSITE" id="PS50894">
    <property type="entry name" value="HPT"/>
    <property type="match status" value="1"/>
</dbReference>
<dbReference type="SUPFAM" id="SSF47384">
    <property type="entry name" value="Homodimeric domain of signal transducing histidine kinase"/>
    <property type="match status" value="1"/>
</dbReference>
<dbReference type="Pfam" id="PF02518">
    <property type="entry name" value="HATPase_c"/>
    <property type="match status" value="1"/>
</dbReference>
<comment type="catalytic activity">
    <reaction evidence="1">
        <text>ATP + protein L-histidine = ADP + protein N-phospho-L-histidine.</text>
        <dbReference type="EC" id="2.7.13.3"/>
    </reaction>
</comment>
<dbReference type="SUPFAM" id="SSF55785">
    <property type="entry name" value="PYP-like sensor domain (PAS domain)"/>
    <property type="match status" value="3"/>
</dbReference>
<organism evidence="22 23">
    <name type="scientific">Sphingomonas donggukensis</name>
    <dbReference type="NCBI Taxonomy" id="2949093"/>
    <lineage>
        <taxon>Bacteria</taxon>
        <taxon>Pseudomonadati</taxon>
        <taxon>Pseudomonadota</taxon>
        <taxon>Alphaproteobacteria</taxon>
        <taxon>Sphingomonadales</taxon>
        <taxon>Sphingomonadaceae</taxon>
        <taxon>Sphingomonas</taxon>
    </lineage>
</organism>
<dbReference type="Pfam" id="PF08447">
    <property type="entry name" value="PAS_3"/>
    <property type="match status" value="2"/>
</dbReference>
<dbReference type="Gene3D" id="3.40.50.2300">
    <property type="match status" value="1"/>
</dbReference>
<keyword evidence="5" id="KW-0997">Cell inner membrane</keyword>
<comment type="subcellular location">
    <subcellularLocation>
        <location evidence="2">Cell inner membrane</location>
        <topology evidence="2">Multi-pass membrane protein</topology>
    </subcellularLocation>
</comment>
<dbReference type="InterPro" id="IPR001610">
    <property type="entry name" value="PAC"/>
</dbReference>
<dbReference type="InterPro" id="IPR005467">
    <property type="entry name" value="His_kinase_dom"/>
</dbReference>
<evidence type="ECO:0000256" key="15">
    <source>
        <dbReference type="PROSITE-ProRule" id="PRU00169"/>
    </source>
</evidence>
<dbReference type="PANTHER" id="PTHR43047">
    <property type="entry name" value="TWO-COMPONENT HISTIDINE PROTEIN KINASE"/>
    <property type="match status" value="1"/>
</dbReference>
<dbReference type="NCBIfam" id="TIGR00229">
    <property type="entry name" value="sensory_box"/>
    <property type="match status" value="3"/>
</dbReference>
<dbReference type="InterPro" id="IPR003594">
    <property type="entry name" value="HATPase_dom"/>
</dbReference>
<dbReference type="SMART" id="SM00388">
    <property type="entry name" value="HisKA"/>
    <property type="match status" value="1"/>
</dbReference>
<dbReference type="PRINTS" id="PR00344">
    <property type="entry name" value="BCTRLSENSOR"/>
</dbReference>
<feature type="domain" description="PAC" evidence="20">
    <location>
        <begin position="627"/>
        <end position="679"/>
    </location>
</feature>
<evidence type="ECO:0000256" key="8">
    <source>
        <dbReference type="ARBA" id="ARBA00022692"/>
    </source>
</evidence>
<dbReference type="CDD" id="cd00082">
    <property type="entry name" value="HisKA"/>
    <property type="match status" value="1"/>
</dbReference>
<feature type="transmembrane region" description="Helical" evidence="16">
    <location>
        <begin position="80"/>
        <end position="101"/>
    </location>
</feature>
<dbReference type="Pfam" id="PF08448">
    <property type="entry name" value="PAS_4"/>
    <property type="match status" value="1"/>
</dbReference>
<evidence type="ECO:0000256" key="7">
    <source>
        <dbReference type="ARBA" id="ARBA00022679"/>
    </source>
</evidence>
<keyword evidence="11 16" id="KW-1133">Transmembrane helix</keyword>
<evidence type="ECO:0000256" key="3">
    <source>
        <dbReference type="ARBA" id="ARBA00012438"/>
    </source>
</evidence>
<keyword evidence="9" id="KW-0418">Kinase</keyword>
<dbReference type="PROSITE" id="PS50110">
    <property type="entry name" value="RESPONSE_REGULATORY"/>
    <property type="match status" value="1"/>
</dbReference>
<keyword evidence="7" id="KW-0808">Transferase</keyword>
<feature type="transmembrane region" description="Helical" evidence="16">
    <location>
        <begin position="151"/>
        <end position="170"/>
    </location>
</feature>
<feature type="domain" description="Response regulatory" evidence="18">
    <location>
        <begin position="937"/>
        <end position="1054"/>
    </location>
</feature>
<evidence type="ECO:0000259" key="18">
    <source>
        <dbReference type="PROSITE" id="PS50110"/>
    </source>
</evidence>
<dbReference type="EMBL" id="CP098401">
    <property type="protein sequence ID" value="URW75082.1"/>
    <property type="molecule type" value="Genomic_DNA"/>
</dbReference>
<evidence type="ECO:0000256" key="16">
    <source>
        <dbReference type="SAM" id="Phobius"/>
    </source>
</evidence>
<dbReference type="InterPro" id="IPR013655">
    <property type="entry name" value="PAS_fold_3"/>
</dbReference>
<dbReference type="PROSITE" id="PS50109">
    <property type="entry name" value="HIS_KIN"/>
    <property type="match status" value="1"/>
</dbReference>
<dbReference type="InterPro" id="IPR003661">
    <property type="entry name" value="HisK_dim/P_dom"/>
</dbReference>
<accession>A0ABY4TS43</accession>
<reference evidence="22" key="1">
    <citation type="submission" date="2022-05" db="EMBL/GenBank/DDBJ databases">
        <title>Sphingomonas sp. strain RMG20 Genome sequencing and assembly.</title>
        <authorList>
            <person name="Kim I."/>
        </authorList>
    </citation>
    <scope>NUCLEOTIDE SEQUENCE</scope>
    <source>
        <strain evidence="22">RMG20</strain>
    </source>
</reference>
<evidence type="ECO:0000313" key="22">
    <source>
        <dbReference type="EMBL" id="URW75082.1"/>
    </source>
</evidence>
<feature type="transmembrane region" description="Helical" evidence="16">
    <location>
        <begin position="7"/>
        <end position="25"/>
    </location>
</feature>
<dbReference type="SMART" id="SM00086">
    <property type="entry name" value="PAC"/>
    <property type="match status" value="2"/>
</dbReference>
<dbReference type="Pfam" id="PF05231">
    <property type="entry name" value="MASE1"/>
    <property type="match status" value="1"/>
</dbReference>
<gene>
    <name evidence="22" type="ORF">M9980_10995</name>
</gene>
<evidence type="ECO:0000256" key="11">
    <source>
        <dbReference type="ARBA" id="ARBA00022989"/>
    </source>
</evidence>
<evidence type="ECO:0000313" key="23">
    <source>
        <dbReference type="Proteomes" id="UP001055580"/>
    </source>
</evidence>
<dbReference type="InterPro" id="IPR007895">
    <property type="entry name" value="MASE1"/>
</dbReference>
<dbReference type="CDD" id="cd16922">
    <property type="entry name" value="HATPase_EvgS-ArcB-TorS-like"/>
    <property type="match status" value="1"/>
</dbReference>
<proteinExistence type="predicted"/>
<dbReference type="InterPro" id="IPR000014">
    <property type="entry name" value="PAS"/>
</dbReference>
<feature type="modified residue" description="Phosphohistidine" evidence="14">
    <location>
        <position position="1125"/>
    </location>
</feature>
<feature type="transmembrane region" description="Helical" evidence="16">
    <location>
        <begin position="182"/>
        <end position="201"/>
    </location>
</feature>
<evidence type="ECO:0000256" key="12">
    <source>
        <dbReference type="ARBA" id="ARBA00023012"/>
    </source>
</evidence>
<dbReference type="Gene3D" id="3.30.565.10">
    <property type="entry name" value="Histidine kinase-like ATPase, C-terminal domain"/>
    <property type="match status" value="1"/>
</dbReference>
<feature type="domain" description="HPt" evidence="21">
    <location>
        <begin position="1086"/>
        <end position="1182"/>
    </location>
</feature>
<evidence type="ECO:0000256" key="2">
    <source>
        <dbReference type="ARBA" id="ARBA00004429"/>
    </source>
</evidence>
<dbReference type="InterPro" id="IPR036890">
    <property type="entry name" value="HATPase_C_sf"/>
</dbReference>
<dbReference type="SUPFAM" id="SSF52172">
    <property type="entry name" value="CheY-like"/>
    <property type="match status" value="1"/>
</dbReference>
<name>A0ABY4TS43_9SPHN</name>
<feature type="transmembrane region" description="Helical" evidence="16">
    <location>
        <begin position="56"/>
        <end position="74"/>
    </location>
</feature>
<evidence type="ECO:0000256" key="13">
    <source>
        <dbReference type="ARBA" id="ARBA00023136"/>
    </source>
</evidence>
<feature type="domain" description="PAS" evidence="19">
    <location>
        <begin position="419"/>
        <end position="489"/>
    </location>
</feature>
<keyword evidence="12" id="KW-0902">Two-component regulatory system</keyword>
<evidence type="ECO:0000259" key="17">
    <source>
        <dbReference type="PROSITE" id="PS50109"/>
    </source>
</evidence>
<dbReference type="SMART" id="SM00448">
    <property type="entry name" value="REC"/>
    <property type="match status" value="1"/>
</dbReference>
<evidence type="ECO:0000256" key="14">
    <source>
        <dbReference type="PROSITE-ProRule" id="PRU00110"/>
    </source>
</evidence>
<sequence length="1182" mass="127484">MPQLLRGVVAAVVCVALTSGLGVWLSGEAESVAPLWLANAAALAIILRSDRRCRTALLLTTGAALIAVNLVGGFTPLLSVALAALNIVEIVVGLAVIHKFVDAGRSFATRHNLMILILATALCGPAVSGALAAGILSVLAGANPLVTGSRWFLADAVGMIVLLPFLMTIGRRDMTRLRQPRTIAAVAAAMVVTAGITAGVFLQPTYPIIFLIPPTLAFAAFRLRFAGTALAVLAVAIVAVPLTAEGYGPIAHALPALSDRILLLQLFLSVAVLSALPIAASLAERARLAANLLVSEDRFRRIAEATPIGIVKTDGAGRITYANPLWYELTAMAATDDGRWLCARTGEQGAEIERKWRLAARLKSAFSFDRITDGDGPGGRRSVNVTLSPEIADGDVVGWSGAAVDVTAMYRAQEATAESERRYRLLAENSSDMIVRIGLDGVRRYVSPASRTILGFEPEDMMGDGPMRQIHIEDRARVERTCRSLLFGAEAPVCAYRQRHRDGHYVWLEAIYRLVLDPESNAPAEFIATVRDIGKRHEAELAATHATASREESLRLLKMAESMSGVGHWRLDTATEALFWSDEVYHIHGRDPGVPPVLAEGIDAYHPDDRAMVSDHIDRALREGTHWRFQARIVRPDGDIRHVVAHGQAERSPDGPVIGLFGVFQDITDRVVAEQQLIAARDEAHAAADAKSAFLATMSHEIRTPMTGVLGMIELLRSDPDITHRDRYFDSLERSASMLMTVLDDVLDFSKLESRNLVLESIDFDLHELVSTVVQLFQNAASQKGLLLEMTGLDEPLWLRGDPVRFQQILSNLVSNAVKFTQDGTVRIAVEAEPVGRRRRLRIAVVDTGIGIAPADQERLFRPFVQADASTTRRFGGTGLGLAITRHLVEAMHGEIGIESALGQGSTFWLEATLPLGTPTAERPAMRAVRATSEQLRILVAEDNPINQALISALLARDSHDVTCVSNGALATEAAMARRYDLILMDMQMPVMDGIAATLAIRASHGPCADVPIVALTADASAERRDIYRDIGLTDFLTKPIDMQLLSTLLGSIASSAVPDGASEPPRLGVAILDDTVLERLEANLGRANARQLLDMLCVEARDRPRRIIDLITLGDRATAQMEAHGLRGAAAGVGALGLAHAAESIERALDDGAPSQGVIQALLDASRRTLIALDTRTKRRA</sequence>
<keyword evidence="6 15" id="KW-0597">Phosphoprotein</keyword>
<feature type="domain" description="Histidine kinase" evidence="17">
    <location>
        <begin position="697"/>
        <end position="916"/>
    </location>
</feature>
<dbReference type="InterPro" id="IPR011006">
    <property type="entry name" value="CheY-like_superfamily"/>
</dbReference>
<dbReference type="Gene3D" id="3.30.450.20">
    <property type="entry name" value="PAS domain"/>
    <property type="match status" value="3"/>
</dbReference>
<dbReference type="Gene3D" id="1.10.287.130">
    <property type="match status" value="1"/>
</dbReference>
<evidence type="ECO:0000259" key="20">
    <source>
        <dbReference type="PROSITE" id="PS50113"/>
    </source>
</evidence>
<dbReference type="PROSITE" id="PS50113">
    <property type="entry name" value="PAC"/>
    <property type="match status" value="1"/>
</dbReference>
<feature type="modified residue" description="4-aspartylphosphate" evidence="15">
    <location>
        <position position="986"/>
    </location>
</feature>
<dbReference type="Proteomes" id="UP001055580">
    <property type="component" value="Chromosome"/>
</dbReference>
<keyword evidence="4" id="KW-1003">Cell membrane</keyword>
<evidence type="ECO:0000256" key="1">
    <source>
        <dbReference type="ARBA" id="ARBA00000085"/>
    </source>
</evidence>
<evidence type="ECO:0000259" key="19">
    <source>
        <dbReference type="PROSITE" id="PS50112"/>
    </source>
</evidence>
<dbReference type="Pfam" id="PF00512">
    <property type="entry name" value="HisKA"/>
    <property type="match status" value="1"/>
</dbReference>